<accession>A0A0F9LVW5</accession>
<proteinExistence type="predicted"/>
<sequence length="53" mass="5600">MSPELAVLYAKLDIYEEALSKIGTKGGLGYGGWAWATATRALNEATKLSQPAS</sequence>
<protein>
    <submittedName>
        <fullName evidence="1">Uncharacterized protein</fullName>
    </submittedName>
</protein>
<gene>
    <name evidence="1" type="ORF">LCGC14_1460350</name>
</gene>
<name>A0A0F9LVW5_9ZZZZ</name>
<comment type="caution">
    <text evidence="1">The sequence shown here is derived from an EMBL/GenBank/DDBJ whole genome shotgun (WGS) entry which is preliminary data.</text>
</comment>
<dbReference type="AlphaFoldDB" id="A0A0F9LVW5"/>
<reference evidence="1" key="1">
    <citation type="journal article" date="2015" name="Nature">
        <title>Complex archaea that bridge the gap between prokaryotes and eukaryotes.</title>
        <authorList>
            <person name="Spang A."/>
            <person name="Saw J.H."/>
            <person name="Jorgensen S.L."/>
            <person name="Zaremba-Niedzwiedzka K."/>
            <person name="Martijn J."/>
            <person name="Lind A.E."/>
            <person name="van Eijk R."/>
            <person name="Schleper C."/>
            <person name="Guy L."/>
            <person name="Ettema T.J."/>
        </authorList>
    </citation>
    <scope>NUCLEOTIDE SEQUENCE</scope>
</reference>
<evidence type="ECO:0000313" key="1">
    <source>
        <dbReference type="EMBL" id="KKM68495.1"/>
    </source>
</evidence>
<organism evidence="1">
    <name type="scientific">marine sediment metagenome</name>
    <dbReference type="NCBI Taxonomy" id="412755"/>
    <lineage>
        <taxon>unclassified sequences</taxon>
        <taxon>metagenomes</taxon>
        <taxon>ecological metagenomes</taxon>
    </lineage>
</organism>
<dbReference type="EMBL" id="LAZR01010157">
    <property type="protein sequence ID" value="KKM68495.1"/>
    <property type="molecule type" value="Genomic_DNA"/>
</dbReference>